<reference evidence="1" key="1">
    <citation type="journal article" date="2015" name="Genome Announc.">
        <title>Draft Genome Sequences of Anaerolinea thermolimosa IMO-1, Bellilinea caldifistulae GOMI-1, Leptolinea tardivitalis YMTK-2, Levilinea saccharolytica KIBI-1, Longilinea arvoryzae KOME-1, Previously Described as Members of the Class Anaerolineae (Chloroflexi).</title>
        <authorList>
            <person name="Matsuura N."/>
            <person name="Tourlousse M.D."/>
            <person name="Ohashi A."/>
            <person name="Hugenholtz P."/>
            <person name="Sekiguchi Y."/>
        </authorList>
    </citation>
    <scope>NUCLEOTIDE SEQUENCE</scope>
    <source>
        <strain evidence="1">KIBI-1</strain>
    </source>
</reference>
<dbReference type="Proteomes" id="UP000050501">
    <property type="component" value="Unassembled WGS sequence"/>
</dbReference>
<dbReference type="STRING" id="229921.ADN01_01390"/>
<sequence>MDARFPTNTTNALVQALQAADETTRAWLETDSAVKALIQTFNLGVEGSFAAGGVQALAAVCTAAGYANMQKKFLGWRGSHIQSLNLVSCDFLAFHLTTPDEAEVFTFEKWVYTYEDGRQVFTQGSVDHYLLARKADGWKVKFVENFTCER</sequence>
<evidence type="ECO:0008006" key="4">
    <source>
        <dbReference type="Google" id="ProtNLM"/>
    </source>
</evidence>
<dbReference type="AlphaFoldDB" id="A0A0M9U2W6"/>
<name>A0A0M9U2W6_9CHLR</name>
<evidence type="ECO:0000313" key="3">
    <source>
        <dbReference type="Proteomes" id="UP000050501"/>
    </source>
</evidence>
<gene>
    <name evidence="2" type="ORF">ADN01_01390</name>
    <name evidence="1" type="ORF">LSAC_02962</name>
</gene>
<proteinExistence type="predicted"/>
<dbReference type="EMBL" id="LGCM01000003">
    <property type="protein sequence ID" value="KPL91596.1"/>
    <property type="molecule type" value="Genomic_DNA"/>
</dbReference>
<accession>A0A0M9U2W6</accession>
<protein>
    <recommendedName>
        <fullName evidence="4">SnoaL-like domain-containing protein</fullName>
    </recommendedName>
</protein>
<evidence type="ECO:0000313" key="1">
    <source>
        <dbReference type="EMBL" id="GAP19064.1"/>
    </source>
</evidence>
<evidence type="ECO:0000313" key="2">
    <source>
        <dbReference type="EMBL" id="KPL91596.1"/>
    </source>
</evidence>
<reference evidence="2 3" key="2">
    <citation type="submission" date="2015-07" db="EMBL/GenBank/DDBJ databases">
        <title>Genome sequence of Levilinea saccharolytica DSM 16555.</title>
        <authorList>
            <person name="Hemp J."/>
            <person name="Ward L.M."/>
            <person name="Pace L.A."/>
            <person name="Fischer W.W."/>
        </authorList>
    </citation>
    <scope>NUCLEOTIDE SEQUENCE [LARGE SCALE GENOMIC DNA]</scope>
    <source>
        <strain evidence="2 3">KIBI-1</strain>
    </source>
</reference>
<organism evidence="1">
    <name type="scientific">Levilinea saccharolytica</name>
    <dbReference type="NCBI Taxonomy" id="229921"/>
    <lineage>
        <taxon>Bacteria</taxon>
        <taxon>Bacillati</taxon>
        <taxon>Chloroflexota</taxon>
        <taxon>Anaerolineae</taxon>
        <taxon>Anaerolineales</taxon>
        <taxon>Anaerolineaceae</taxon>
        <taxon>Levilinea</taxon>
    </lineage>
</organism>
<keyword evidence="3" id="KW-1185">Reference proteome</keyword>
<dbReference type="EMBL" id="DF967975">
    <property type="protein sequence ID" value="GAP19064.1"/>
    <property type="molecule type" value="Genomic_DNA"/>
</dbReference>
<dbReference type="RefSeq" id="WP_062419373.1">
    <property type="nucleotide sequence ID" value="NZ_BBXZ01000158.1"/>
</dbReference>